<proteinExistence type="predicted"/>
<name>A0A2U8WE28_9HYPH</name>
<gene>
    <name evidence="4" type="ORF">DK389_27250</name>
</gene>
<dbReference type="OrthoDB" id="32898at2"/>
<reference evidence="5" key="1">
    <citation type="submission" date="2018-05" db="EMBL/GenBank/DDBJ databases">
        <title>Complete Genome Sequence of Methylobacterium sp. 17SD2-17.</title>
        <authorList>
            <person name="Srinivasan S."/>
        </authorList>
    </citation>
    <scope>NUCLEOTIDE SEQUENCE [LARGE SCALE GENOMIC DNA]</scope>
    <source>
        <strain evidence="5">17SD2-17</strain>
    </source>
</reference>
<organism evidence="4 5">
    <name type="scientific">Methylobacterium durans</name>
    <dbReference type="NCBI Taxonomy" id="2202825"/>
    <lineage>
        <taxon>Bacteria</taxon>
        <taxon>Pseudomonadati</taxon>
        <taxon>Pseudomonadota</taxon>
        <taxon>Alphaproteobacteria</taxon>
        <taxon>Hyphomicrobiales</taxon>
        <taxon>Methylobacteriaceae</taxon>
        <taxon>Methylobacterium</taxon>
    </lineage>
</organism>
<feature type="region of interest" description="Disordered" evidence="2">
    <location>
        <begin position="38"/>
        <end position="108"/>
    </location>
</feature>
<dbReference type="GO" id="GO:0006355">
    <property type="term" value="P:regulation of DNA-templated transcription"/>
    <property type="evidence" value="ECO:0007669"/>
    <property type="project" value="InterPro"/>
</dbReference>
<dbReference type="AlphaFoldDB" id="A0A2U8WE28"/>
<dbReference type="KEGG" id="mets:DK389_27250"/>
<feature type="domain" description="HTH HARE-type" evidence="3">
    <location>
        <begin position="121"/>
        <end position="190"/>
    </location>
</feature>
<dbReference type="PROSITE" id="PS51913">
    <property type="entry name" value="HTH_HARE"/>
    <property type="match status" value="1"/>
</dbReference>
<keyword evidence="1" id="KW-0804">Transcription</keyword>
<dbReference type="RefSeq" id="WP_109894421.1">
    <property type="nucleotide sequence ID" value="NZ_CP029550.1"/>
</dbReference>
<evidence type="ECO:0000256" key="1">
    <source>
        <dbReference type="ARBA" id="ARBA00023163"/>
    </source>
</evidence>
<dbReference type="InterPro" id="IPR007759">
    <property type="entry name" value="Asxl_HARE-HTH"/>
</dbReference>
<evidence type="ECO:0000313" key="4">
    <source>
        <dbReference type="EMBL" id="AWN43532.1"/>
    </source>
</evidence>
<feature type="compositionally biased region" description="Basic and acidic residues" evidence="2">
    <location>
        <begin position="60"/>
        <end position="76"/>
    </location>
</feature>
<accession>A0A2U8WE28</accession>
<keyword evidence="5" id="KW-1185">Reference proteome</keyword>
<dbReference type="EMBL" id="CP029550">
    <property type="protein sequence ID" value="AWN43532.1"/>
    <property type="molecule type" value="Genomic_DNA"/>
</dbReference>
<protein>
    <recommendedName>
        <fullName evidence="3">HTH HARE-type domain-containing protein</fullName>
    </recommendedName>
</protein>
<evidence type="ECO:0000256" key="2">
    <source>
        <dbReference type="SAM" id="MobiDB-lite"/>
    </source>
</evidence>
<feature type="compositionally biased region" description="Pro residues" evidence="2">
    <location>
        <begin position="93"/>
        <end position="105"/>
    </location>
</feature>
<dbReference type="Proteomes" id="UP000245926">
    <property type="component" value="Chromosome"/>
</dbReference>
<evidence type="ECO:0000313" key="5">
    <source>
        <dbReference type="Proteomes" id="UP000245926"/>
    </source>
</evidence>
<evidence type="ECO:0000259" key="3">
    <source>
        <dbReference type="PROSITE" id="PS51913"/>
    </source>
</evidence>
<dbReference type="Pfam" id="PF05066">
    <property type="entry name" value="HARE-HTH"/>
    <property type="match status" value="1"/>
</dbReference>
<feature type="compositionally biased region" description="Low complexity" evidence="2">
    <location>
        <begin position="77"/>
        <end position="92"/>
    </location>
</feature>
<sequence>MFPSEAEIEERLAALRRRREALDRLIADHALYLELGRRLRGSDPGDGGGLAEPAGPADAPSRDRDDAVGPEADLREPAGPAAEPGPASRSGPSPAPAPAGPPAPLPIAFEEDPVAARRYGRALIAASLAVLEEAGRPLHASEILEGIARRGFILPGQDPVAALNTRLWKRSGAGGPVRRLGEAVYAPAEE</sequence>